<feature type="modified residue" description="4-aspartylphosphate" evidence="11">
    <location>
        <position position="1001"/>
    </location>
</feature>
<dbReference type="HOGENOM" id="CLU_010010_0_0_5"/>
<accession>A5CED2</accession>
<gene>
    <name evidence="15" type="ordered locus">OTBS_1379</name>
</gene>
<comment type="catalytic activity">
    <reaction evidence="1">
        <text>ATP + protein L-histidine = ADP + protein N-phospho-L-histidine.</text>
        <dbReference type="EC" id="2.7.13.3"/>
    </reaction>
</comment>
<evidence type="ECO:0000259" key="13">
    <source>
        <dbReference type="PROSITE" id="PS50109"/>
    </source>
</evidence>
<dbReference type="InterPro" id="IPR038377">
    <property type="entry name" value="Na/Glc_symporter_sf"/>
</dbReference>
<dbReference type="eggNOG" id="COG2205">
    <property type="taxonomic scope" value="Bacteria"/>
</dbReference>
<evidence type="ECO:0000256" key="4">
    <source>
        <dbReference type="ARBA" id="ARBA00012438"/>
    </source>
</evidence>
<feature type="transmembrane region" description="Helical" evidence="12">
    <location>
        <begin position="229"/>
        <end position="250"/>
    </location>
</feature>
<evidence type="ECO:0000256" key="9">
    <source>
        <dbReference type="ARBA" id="ARBA00022989"/>
    </source>
</evidence>
<evidence type="ECO:0000259" key="14">
    <source>
        <dbReference type="PROSITE" id="PS50110"/>
    </source>
</evidence>
<name>A5CED2_ORITB</name>
<dbReference type="CDD" id="cd00075">
    <property type="entry name" value="HATPase"/>
    <property type="match status" value="1"/>
</dbReference>
<dbReference type="FunFam" id="3.30.565.10:FF:000006">
    <property type="entry name" value="Sensor histidine kinase WalK"/>
    <property type="match status" value="1"/>
</dbReference>
<evidence type="ECO:0000256" key="10">
    <source>
        <dbReference type="ARBA" id="ARBA00023136"/>
    </source>
</evidence>
<dbReference type="SMART" id="SM00448">
    <property type="entry name" value="REC"/>
    <property type="match status" value="1"/>
</dbReference>
<feature type="transmembrane region" description="Helical" evidence="12">
    <location>
        <begin position="46"/>
        <end position="67"/>
    </location>
</feature>
<dbReference type="Gene3D" id="3.30.565.10">
    <property type="entry name" value="Histidine kinase-like ATPase, C-terminal domain"/>
    <property type="match status" value="1"/>
</dbReference>
<keyword evidence="10 12" id="KW-0472">Membrane</keyword>
<sequence>MFLNINATTVIAIIFLMLNIIVSIYYRGSTNSIQKYALGRRKFATVAIATSIIGTYFSGNIFHYALLYTLQPGILKLSMLATAVSFIIQSLILAPRIQKFLGKLSVADVMGSLYGNHIKVITAIGSIVISLTISAMEIKLLYNIIQYISYNGLFIIAITIIIYLACIGIRAIVFTDMFHCFTIIFLYAALFVFFNKVADLSTIITTLTTNQIFDFKGFIDYTNPLIMQYWWVLAFNILPIVRPLMFYKYLIVTNSRQVVNVLNTLSVVIFAATILLIIFATILLPIDIRNANPSDILTEVIKRCSDLEFTQLMIIVMIVITISTAISHISMAAVICFNDLCNPLGILKQYSPKNELRIVRIFVILFTIASVLISFTNQELWNMHILGEHFYSPIIGAPLLVTVLGFRSTSKVILFGMLSGGVSLLLLDWYNQSVTEIYHIVLAIIINFTVMMTMHYGLQEPGRWENYKIVSKLHEAYCKRENNAINWLRALLQYFEWNRILAYSSDMLRHQHYCLYTSIFTILSLSIMSVLSISSNSLDNSQIINILLLLSFGLTTIFTVYQFLSLTPNNNKYLGLIWLIFIFFALILTNTALLVVSEFHKVSLICFIVNLIVVGILIRWQVALIMIISGVIIAIEILSIFEPQISLIPPTDSGLIPTTLMVSSVLLMFIKIKQEEYILEQNMRNKAENKIKSMNIRLNIKKEILNHLSHEVRTPLQGVKSCIDLLIKHCNEYSNSEQLLGIVNRVNSSVERVCNHIDNLLDLSKIEANKMAFNIQQCNLRTLLNEIVFDFNTLQVSKQHKIDINYPQQVTEAVDCDRGRITQVMLNLISNAIKYSKPGLILISVKQDNENIYVSVKDNGDGIPKHKLNTIFQPFEQCGYDKFRISSTGLGLNVCKELITKHNGNIWAENQSHGGGSEFCFSLPLYRYHKQHSHANKPKISLPMLNKKMTILIIDDDQIILDSMHLLIDTINYQITTANNGEDAINLIKSNPALYQVILLDISLPDKNADMVLKEIQPILKQYNIPVVIQSGYLHDDKSQQYLLSLGATAFITKPYSQDALFSVIADITRQNSINYVSRPNQSLN</sequence>
<evidence type="ECO:0000256" key="8">
    <source>
        <dbReference type="ARBA" id="ARBA00022777"/>
    </source>
</evidence>
<dbReference type="eggNOG" id="COG0591">
    <property type="taxonomic scope" value="Bacteria"/>
</dbReference>
<evidence type="ECO:0000313" key="16">
    <source>
        <dbReference type="Proteomes" id="UP000001565"/>
    </source>
</evidence>
<dbReference type="PROSITE" id="PS50283">
    <property type="entry name" value="NA_SOLUT_SYMP_3"/>
    <property type="match status" value="1"/>
</dbReference>
<feature type="transmembrane region" description="Helical" evidence="12">
    <location>
        <begin position="543"/>
        <end position="564"/>
    </location>
</feature>
<feature type="transmembrane region" description="Helical" evidence="12">
    <location>
        <begin position="623"/>
        <end position="641"/>
    </location>
</feature>
<dbReference type="PROSITE" id="PS50109">
    <property type="entry name" value="HIS_KIN"/>
    <property type="match status" value="1"/>
</dbReference>
<dbReference type="SUPFAM" id="SSF47384">
    <property type="entry name" value="Homodimeric domain of signal transducing histidine kinase"/>
    <property type="match status" value="1"/>
</dbReference>
<dbReference type="CDD" id="cd00082">
    <property type="entry name" value="HisKA"/>
    <property type="match status" value="1"/>
</dbReference>
<dbReference type="Gene3D" id="1.10.287.130">
    <property type="match status" value="1"/>
</dbReference>
<evidence type="ECO:0000256" key="12">
    <source>
        <dbReference type="SAM" id="Phobius"/>
    </source>
</evidence>
<evidence type="ECO:0000256" key="1">
    <source>
        <dbReference type="ARBA" id="ARBA00000085"/>
    </source>
</evidence>
<dbReference type="GO" id="GO:0000155">
    <property type="term" value="F:phosphorelay sensor kinase activity"/>
    <property type="evidence" value="ECO:0007669"/>
    <property type="project" value="InterPro"/>
</dbReference>
<feature type="transmembrane region" description="Helical" evidence="12">
    <location>
        <begin position="262"/>
        <end position="286"/>
    </location>
</feature>
<feature type="transmembrane region" description="Helical" evidence="12">
    <location>
        <begin position="312"/>
        <end position="337"/>
    </location>
</feature>
<dbReference type="GO" id="GO:0022857">
    <property type="term" value="F:transmembrane transporter activity"/>
    <property type="evidence" value="ECO:0007669"/>
    <property type="project" value="InterPro"/>
</dbReference>
<dbReference type="Pfam" id="PF00512">
    <property type="entry name" value="HisKA"/>
    <property type="match status" value="1"/>
</dbReference>
<dbReference type="InterPro" id="IPR003594">
    <property type="entry name" value="HATPase_dom"/>
</dbReference>
<dbReference type="CDD" id="cd00156">
    <property type="entry name" value="REC"/>
    <property type="match status" value="1"/>
</dbReference>
<feature type="transmembrane region" description="Helical" evidence="12">
    <location>
        <begin position="437"/>
        <end position="458"/>
    </location>
</feature>
<dbReference type="EMBL" id="AM494475">
    <property type="protein sequence ID" value="CAM80445.1"/>
    <property type="molecule type" value="Genomic_DNA"/>
</dbReference>
<dbReference type="Gene3D" id="1.20.1730.10">
    <property type="entry name" value="Sodium/glucose cotransporter"/>
    <property type="match status" value="1"/>
</dbReference>
<organism evidence="15 16">
    <name type="scientific">Orientia tsutsugamushi (strain Boryong)</name>
    <name type="common">Rickettsia tsutsugamushi</name>
    <dbReference type="NCBI Taxonomy" id="357244"/>
    <lineage>
        <taxon>Bacteria</taxon>
        <taxon>Pseudomonadati</taxon>
        <taxon>Pseudomonadota</taxon>
        <taxon>Alphaproteobacteria</taxon>
        <taxon>Rickettsiales</taxon>
        <taxon>Rickettsiaceae</taxon>
        <taxon>Rickettsieae</taxon>
        <taxon>Orientia</taxon>
    </lineage>
</organism>
<dbReference type="Pfam" id="PF00072">
    <property type="entry name" value="Response_reg"/>
    <property type="match status" value="1"/>
</dbReference>
<dbReference type="PANTHER" id="PTHR43047:SF72">
    <property type="entry name" value="OSMOSENSING HISTIDINE PROTEIN KINASE SLN1"/>
    <property type="match status" value="1"/>
</dbReference>
<dbReference type="eggNOG" id="COG0745">
    <property type="taxonomic scope" value="Bacteria"/>
</dbReference>
<dbReference type="RefSeq" id="WP_011944876.1">
    <property type="nucleotide sequence ID" value="NC_009488.1"/>
</dbReference>
<dbReference type="InterPro" id="IPR001734">
    <property type="entry name" value="Na/solute_symporter"/>
</dbReference>
<keyword evidence="7 12" id="KW-0812">Transmembrane</keyword>
<dbReference type="KEGG" id="ots:OTBS_1379"/>
<feature type="transmembrane region" description="Helical" evidence="12">
    <location>
        <begin position="413"/>
        <end position="431"/>
    </location>
</feature>
<dbReference type="InterPro" id="IPR003661">
    <property type="entry name" value="HisK_dim/P_dom"/>
</dbReference>
<protein>
    <recommendedName>
        <fullName evidence="4">histidine kinase</fullName>
        <ecNumber evidence="4">2.7.13.3</ecNumber>
    </recommendedName>
</protein>
<dbReference type="Gene3D" id="3.40.50.2300">
    <property type="match status" value="1"/>
</dbReference>
<dbReference type="AlphaFoldDB" id="A5CED2"/>
<feature type="transmembrane region" description="Helical" evidence="12">
    <location>
        <begin position="6"/>
        <end position="26"/>
    </location>
</feature>
<dbReference type="InterPro" id="IPR005467">
    <property type="entry name" value="His_kinase_dom"/>
</dbReference>
<keyword evidence="6" id="KW-0808">Transferase</keyword>
<dbReference type="InterPro" id="IPR036890">
    <property type="entry name" value="HATPase_C_sf"/>
</dbReference>
<keyword evidence="8 15" id="KW-0418">Kinase</keyword>
<feature type="transmembrane region" description="Helical" evidence="12">
    <location>
        <begin position="513"/>
        <end position="531"/>
    </location>
</feature>
<dbReference type="GO" id="GO:0005886">
    <property type="term" value="C:plasma membrane"/>
    <property type="evidence" value="ECO:0007669"/>
    <property type="project" value="TreeGrafter"/>
</dbReference>
<dbReference type="Proteomes" id="UP000001565">
    <property type="component" value="Chromosome"/>
</dbReference>
<dbReference type="InterPro" id="IPR001789">
    <property type="entry name" value="Sig_transdc_resp-reg_receiver"/>
</dbReference>
<dbReference type="SMART" id="SM00388">
    <property type="entry name" value="HisKA"/>
    <property type="match status" value="1"/>
</dbReference>
<feature type="transmembrane region" description="Helical" evidence="12">
    <location>
        <begin position="173"/>
        <end position="194"/>
    </location>
</feature>
<dbReference type="InterPro" id="IPR036097">
    <property type="entry name" value="HisK_dim/P_sf"/>
</dbReference>
<feature type="transmembrane region" description="Helical" evidence="12">
    <location>
        <begin position="389"/>
        <end position="406"/>
    </location>
</feature>
<dbReference type="SMART" id="SM00387">
    <property type="entry name" value="HATPase_c"/>
    <property type="match status" value="1"/>
</dbReference>
<dbReference type="InterPro" id="IPR004358">
    <property type="entry name" value="Sig_transdc_His_kin-like_C"/>
</dbReference>
<dbReference type="Pfam" id="PF02518">
    <property type="entry name" value="HATPase_c"/>
    <property type="match status" value="1"/>
</dbReference>
<feature type="transmembrane region" description="Helical" evidence="12">
    <location>
        <begin position="73"/>
        <end position="94"/>
    </location>
</feature>
<comment type="similarity">
    <text evidence="3">Belongs to the sodium:solute symporter (SSF) (TC 2.A.21) family.</text>
</comment>
<evidence type="ECO:0000256" key="3">
    <source>
        <dbReference type="ARBA" id="ARBA00006434"/>
    </source>
</evidence>
<evidence type="ECO:0000256" key="6">
    <source>
        <dbReference type="ARBA" id="ARBA00022679"/>
    </source>
</evidence>
<reference evidence="15 16" key="1">
    <citation type="journal article" date="2007" name="Proc. Natl. Acad. Sci. U.S.A.">
        <title>The Orientia tsutsugamushi genome reveals massive proliferation of conjugative type IV secretion system and host-cell interaction genes.</title>
        <authorList>
            <person name="Cho N.-H."/>
            <person name="Kim H.-R."/>
            <person name="Lee J.-H."/>
            <person name="Kim S.-Y."/>
            <person name="Kim J."/>
            <person name="Cha S."/>
            <person name="Kim S.-Y."/>
            <person name="Darby A.C."/>
            <person name="Fuxelius H.-H."/>
            <person name="Yin J."/>
            <person name="Kim J.H."/>
            <person name="Kim J."/>
            <person name="Lee S.J."/>
            <person name="Koh Y.-S."/>
            <person name="Jang W.-J."/>
            <person name="Park K.-H."/>
            <person name="Andersson S.G.E."/>
            <person name="Choi M.-S."/>
            <person name="Kim I.-S."/>
        </authorList>
    </citation>
    <scope>NUCLEOTIDE SEQUENCE [LARGE SCALE GENOMIC DNA]</scope>
    <source>
        <strain evidence="15 16">Boryong</strain>
    </source>
</reference>
<dbReference type="PRINTS" id="PR00344">
    <property type="entry name" value="BCTRLSENSOR"/>
</dbReference>
<dbReference type="SUPFAM" id="SSF52172">
    <property type="entry name" value="CheY-like"/>
    <property type="match status" value="1"/>
</dbReference>
<keyword evidence="9 12" id="KW-1133">Transmembrane helix</keyword>
<comment type="subcellular location">
    <subcellularLocation>
        <location evidence="2">Membrane</location>
        <topology evidence="2">Multi-pass membrane protein</topology>
    </subcellularLocation>
</comment>
<feature type="domain" description="Response regulatory" evidence="14">
    <location>
        <begin position="950"/>
        <end position="1069"/>
    </location>
</feature>
<dbReference type="GO" id="GO:0009927">
    <property type="term" value="F:histidine phosphotransfer kinase activity"/>
    <property type="evidence" value="ECO:0007669"/>
    <property type="project" value="TreeGrafter"/>
</dbReference>
<evidence type="ECO:0000256" key="7">
    <source>
        <dbReference type="ARBA" id="ARBA00022692"/>
    </source>
</evidence>
<dbReference type="SUPFAM" id="SSF55874">
    <property type="entry name" value="ATPase domain of HSP90 chaperone/DNA topoisomerase II/histidine kinase"/>
    <property type="match status" value="1"/>
</dbReference>
<feature type="domain" description="Histidine kinase" evidence="13">
    <location>
        <begin position="707"/>
        <end position="927"/>
    </location>
</feature>
<proteinExistence type="inferred from homology"/>
<keyword evidence="5 11" id="KW-0597">Phosphoprotein</keyword>
<feature type="transmembrane region" description="Helical" evidence="12">
    <location>
        <begin position="576"/>
        <end position="596"/>
    </location>
</feature>
<feature type="transmembrane region" description="Helical" evidence="12">
    <location>
        <begin position="120"/>
        <end position="142"/>
    </location>
</feature>
<dbReference type="PANTHER" id="PTHR43047">
    <property type="entry name" value="TWO-COMPONENT HISTIDINE PROTEIN KINASE"/>
    <property type="match status" value="1"/>
</dbReference>
<feature type="transmembrane region" description="Helical" evidence="12">
    <location>
        <begin position="148"/>
        <end position="166"/>
    </location>
</feature>
<evidence type="ECO:0000256" key="5">
    <source>
        <dbReference type="ARBA" id="ARBA00022553"/>
    </source>
</evidence>
<evidence type="ECO:0000256" key="11">
    <source>
        <dbReference type="PROSITE-ProRule" id="PRU00169"/>
    </source>
</evidence>
<dbReference type="InterPro" id="IPR011006">
    <property type="entry name" value="CheY-like_superfamily"/>
</dbReference>
<feature type="transmembrane region" description="Helical" evidence="12">
    <location>
        <begin position="358"/>
        <end position="377"/>
    </location>
</feature>
<evidence type="ECO:0000313" key="15">
    <source>
        <dbReference type="EMBL" id="CAM80445.1"/>
    </source>
</evidence>
<dbReference type="EC" id="2.7.13.3" evidence="4"/>
<feature type="transmembrane region" description="Helical" evidence="12">
    <location>
        <begin position="602"/>
        <end position="618"/>
    </location>
</feature>
<dbReference type="PROSITE" id="PS50110">
    <property type="entry name" value="RESPONSE_REGULATORY"/>
    <property type="match status" value="1"/>
</dbReference>
<evidence type="ECO:0000256" key="2">
    <source>
        <dbReference type="ARBA" id="ARBA00004141"/>
    </source>
</evidence>